<dbReference type="InterPro" id="IPR004014">
    <property type="entry name" value="ATPase_P-typ_cation-transptr_N"/>
</dbReference>
<accession>A0A1G1WHU6</accession>
<keyword evidence="4" id="KW-0406">Ion transport</keyword>
<evidence type="ECO:0000256" key="12">
    <source>
        <dbReference type="ARBA" id="ARBA00023136"/>
    </source>
</evidence>
<dbReference type="Gene3D" id="1.20.1110.10">
    <property type="entry name" value="Calcium-transporting ATPase, transmembrane domain"/>
    <property type="match status" value="1"/>
</dbReference>
<evidence type="ECO:0000256" key="6">
    <source>
        <dbReference type="ARBA" id="ARBA00022741"/>
    </source>
</evidence>
<dbReference type="Pfam" id="PF00689">
    <property type="entry name" value="Cation_ATPase_C"/>
    <property type="match status" value="1"/>
</dbReference>
<dbReference type="InterPro" id="IPR036412">
    <property type="entry name" value="HAD-like_sf"/>
</dbReference>
<keyword evidence="12 13" id="KW-0472">Membrane</keyword>
<dbReference type="SMART" id="SM00831">
    <property type="entry name" value="Cation_ATPase_N"/>
    <property type="match status" value="1"/>
</dbReference>
<evidence type="ECO:0000259" key="14">
    <source>
        <dbReference type="SMART" id="SM00831"/>
    </source>
</evidence>
<feature type="transmembrane region" description="Helical" evidence="13">
    <location>
        <begin position="311"/>
        <end position="332"/>
    </location>
</feature>
<dbReference type="GO" id="GO:0016887">
    <property type="term" value="F:ATP hydrolysis activity"/>
    <property type="evidence" value="ECO:0007669"/>
    <property type="project" value="InterPro"/>
</dbReference>
<dbReference type="NCBIfam" id="TIGR01517">
    <property type="entry name" value="ATPase-IIB_Ca"/>
    <property type="match status" value="1"/>
</dbReference>
<dbReference type="PRINTS" id="PR00119">
    <property type="entry name" value="CATATPASE"/>
</dbReference>
<feature type="domain" description="Cation-transporting P-type ATPase N-terminal" evidence="14">
    <location>
        <begin position="23"/>
        <end position="96"/>
    </location>
</feature>
<dbReference type="AlphaFoldDB" id="A0A1G1WHU6"/>
<evidence type="ECO:0000256" key="8">
    <source>
        <dbReference type="ARBA" id="ARBA00022840"/>
    </source>
</evidence>
<dbReference type="Pfam" id="PF00122">
    <property type="entry name" value="E1-E2_ATPase"/>
    <property type="match status" value="1"/>
</dbReference>
<feature type="transmembrane region" description="Helical" evidence="13">
    <location>
        <begin position="876"/>
        <end position="896"/>
    </location>
</feature>
<dbReference type="Pfam" id="PF13246">
    <property type="entry name" value="Cation_ATPase"/>
    <property type="match status" value="1"/>
</dbReference>
<sequence>MLSTNLALIYNRLEEAAVKETQNFFSLTKQEIFDRFTTNDEGLSKQEAATRLQKYGQNKLSEKKEISSFEIFIDQFKNLLVIILLASAALTFIVYIFGEKDRDDLIEGGLILAIVIMIAVLGFIQEYRAEKAIEALKKLLAFKAKVIREGREKEIDTVDLVPGDLVVLEEGEKVPADIRVIDVASLQTNEASLTGESTPVNKITEVLSGDLQIADQKNMVFSSTVITSGRGLGVVVSTGDSTQIGKIARVVAETEEEETPIQKRLDKLGRILGYGTLAISTVVFVFIVFFAQDFSHLSLLDKLLKSFIASVALAVAAIPEGLPAVVTISLAFGTQRMLKRNALVRKLTSVETLGSVDVICADKTGTLTSGEMTVREIYFDGTVYSVTGHGYEPVGDFQLEGKNIDPKNLNLILKAGSSCNNAHLDESGKILGDPTEGALIVDAYKGGFKETGKRIYEVPFNSERKMMSVVVEENKDLSVYTKGAPEIVLTQCTKLIKNGSEVVLNEEDKKQILAENAKMAAKALRVLGFAYKKIDKLDKESIEKDLIFIGLQAMMDPPRENIGELISKATKSGIDVVMITGDHLATAQAIAGEIGIVGESIAGNELEKMSDEEFSKKVEAIKIYARVNPEHKFRIVDALKKRGHLVAMTGDGVNDAPALKKADIGVAMGITGTDVAKEASDMVLLDDQFNTIIAAIEEGRGIFDNIRKFVNYLLSCNVGEVLVVFLALLIFKDVILTAVMLLWINIVTDGIPAVALGLDPAEKGIIQHSPKKFQEQIINKRVWFEVIFFGIALTISTLLIFYLNLPESLDEARAAAFIAIVIFELVRLVNIRSDYKIPWRDNLLLPLSIIAAVALQLVIVYVPVFSNWFELSPIDAFDWIYIAIVTAILYIAFRFFDNFLDRFTAFTNIKSG</sequence>
<gene>
    <name evidence="15" type="ORF">A2864_02895</name>
</gene>
<dbReference type="SUPFAM" id="SSF81660">
    <property type="entry name" value="Metal cation-transporting ATPase, ATP-binding domain N"/>
    <property type="match status" value="1"/>
</dbReference>
<dbReference type="SUPFAM" id="SSF81653">
    <property type="entry name" value="Calcium ATPase, transduction domain A"/>
    <property type="match status" value="1"/>
</dbReference>
<dbReference type="NCBIfam" id="TIGR01494">
    <property type="entry name" value="ATPase_P-type"/>
    <property type="match status" value="4"/>
</dbReference>
<dbReference type="SFLD" id="SFLDG00002">
    <property type="entry name" value="C1.7:_P-type_atpase_like"/>
    <property type="match status" value="1"/>
</dbReference>
<evidence type="ECO:0000256" key="4">
    <source>
        <dbReference type="ARBA" id="ARBA00022568"/>
    </source>
</evidence>
<reference evidence="15 16" key="1">
    <citation type="journal article" date="2016" name="Nat. Commun.">
        <title>Thousands of microbial genomes shed light on interconnected biogeochemical processes in an aquifer system.</title>
        <authorList>
            <person name="Anantharaman K."/>
            <person name="Brown C.T."/>
            <person name="Hug L.A."/>
            <person name="Sharon I."/>
            <person name="Castelle C.J."/>
            <person name="Probst A.J."/>
            <person name="Thomas B.C."/>
            <person name="Singh A."/>
            <person name="Wilkins M.J."/>
            <person name="Karaoz U."/>
            <person name="Brodie E.L."/>
            <person name="Williams K.H."/>
            <person name="Hubbard S.S."/>
            <person name="Banfield J.F."/>
        </authorList>
    </citation>
    <scope>NUCLEOTIDE SEQUENCE [LARGE SCALE GENOMIC DNA]</scope>
</reference>
<keyword evidence="6" id="KW-0547">Nucleotide-binding</keyword>
<evidence type="ECO:0000256" key="13">
    <source>
        <dbReference type="SAM" id="Phobius"/>
    </source>
</evidence>
<dbReference type="PROSITE" id="PS00154">
    <property type="entry name" value="ATPASE_E1_E2"/>
    <property type="match status" value="1"/>
</dbReference>
<keyword evidence="10" id="KW-1278">Translocase</keyword>
<keyword evidence="11 13" id="KW-1133">Transmembrane helix</keyword>
<evidence type="ECO:0000256" key="5">
    <source>
        <dbReference type="ARBA" id="ARBA00022692"/>
    </source>
</evidence>
<dbReference type="EMBL" id="MHCV01000033">
    <property type="protein sequence ID" value="OGY27286.1"/>
    <property type="molecule type" value="Genomic_DNA"/>
</dbReference>
<dbReference type="InterPro" id="IPR006408">
    <property type="entry name" value="P-type_ATPase_IIB"/>
</dbReference>
<name>A0A1G1WHU6_9BACT</name>
<dbReference type="PANTHER" id="PTHR42861">
    <property type="entry name" value="CALCIUM-TRANSPORTING ATPASE"/>
    <property type="match status" value="1"/>
</dbReference>
<keyword evidence="8" id="KW-0067">ATP-binding</keyword>
<feature type="transmembrane region" description="Helical" evidence="13">
    <location>
        <begin position="737"/>
        <end position="761"/>
    </location>
</feature>
<dbReference type="GO" id="GO:0012505">
    <property type="term" value="C:endomembrane system"/>
    <property type="evidence" value="ECO:0007669"/>
    <property type="project" value="UniProtKB-SubCell"/>
</dbReference>
<dbReference type="InterPro" id="IPR023214">
    <property type="entry name" value="HAD_sf"/>
</dbReference>
<keyword evidence="7" id="KW-0106">Calcium</keyword>
<protein>
    <recommendedName>
        <fullName evidence="2">P-type Ca(2+) transporter</fullName>
        <ecNumber evidence="2">7.2.2.10</ecNumber>
    </recommendedName>
</protein>
<proteinExistence type="predicted"/>
<dbReference type="GO" id="GO:0005524">
    <property type="term" value="F:ATP binding"/>
    <property type="evidence" value="ECO:0007669"/>
    <property type="project" value="UniProtKB-KW"/>
</dbReference>
<keyword evidence="5 13" id="KW-0812">Transmembrane</keyword>
<comment type="subcellular location">
    <subcellularLocation>
        <location evidence="1">Endomembrane system</location>
        <topology evidence="1">Multi-pass membrane protein</topology>
    </subcellularLocation>
</comment>
<dbReference type="Gene3D" id="2.70.150.10">
    <property type="entry name" value="Calcium-transporting ATPase, cytoplasmic transduction domain A"/>
    <property type="match status" value="1"/>
</dbReference>
<dbReference type="FunFam" id="2.70.150.10:FF:000160">
    <property type="entry name" value="Sarcoplasmic/endoplasmic reticulum calcium ATPase 1"/>
    <property type="match status" value="1"/>
</dbReference>
<dbReference type="GO" id="GO:0016020">
    <property type="term" value="C:membrane"/>
    <property type="evidence" value="ECO:0007669"/>
    <property type="project" value="InterPro"/>
</dbReference>
<dbReference type="PRINTS" id="PR00120">
    <property type="entry name" value="HATPASE"/>
</dbReference>
<dbReference type="SUPFAM" id="SSF81665">
    <property type="entry name" value="Calcium ATPase, transmembrane domain M"/>
    <property type="match status" value="1"/>
</dbReference>
<dbReference type="SUPFAM" id="SSF56784">
    <property type="entry name" value="HAD-like"/>
    <property type="match status" value="1"/>
</dbReference>
<feature type="transmembrane region" description="Helical" evidence="13">
    <location>
        <begin position="79"/>
        <end position="98"/>
    </location>
</feature>
<dbReference type="InterPro" id="IPR044492">
    <property type="entry name" value="P_typ_ATPase_HD_dom"/>
</dbReference>
<dbReference type="InterPro" id="IPR023298">
    <property type="entry name" value="ATPase_P-typ_TM_dom_sf"/>
</dbReference>
<keyword evidence="4" id="KW-0109">Calcium transport</keyword>
<feature type="transmembrane region" description="Helical" evidence="13">
    <location>
        <begin position="782"/>
        <end position="802"/>
    </location>
</feature>
<organism evidence="15 16">
    <name type="scientific">Candidatus Woykebacteria bacterium RIFCSPHIGHO2_01_FULL_39_12</name>
    <dbReference type="NCBI Taxonomy" id="1802599"/>
    <lineage>
        <taxon>Bacteria</taxon>
        <taxon>Candidatus Woykeibacteriota</taxon>
    </lineage>
</organism>
<evidence type="ECO:0000256" key="3">
    <source>
        <dbReference type="ARBA" id="ARBA00022553"/>
    </source>
</evidence>
<keyword evidence="9" id="KW-0460">Magnesium</keyword>
<evidence type="ECO:0000256" key="7">
    <source>
        <dbReference type="ARBA" id="ARBA00022837"/>
    </source>
</evidence>
<evidence type="ECO:0000256" key="11">
    <source>
        <dbReference type="ARBA" id="ARBA00022989"/>
    </source>
</evidence>
<evidence type="ECO:0000256" key="1">
    <source>
        <dbReference type="ARBA" id="ARBA00004127"/>
    </source>
</evidence>
<dbReference type="Proteomes" id="UP000177900">
    <property type="component" value="Unassembled WGS sequence"/>
</dbReference>
<dbReference type="InterPro" id="IPR018303">
    <property type="entry name" value="ATPase_P-typ_P_site"/>
</dbReference>
<evidence type="ECO:0000256" key="9">
    <source>
        <dbReference type="ARBA" id="ARBA00022842"/>
    </source>
</evidence>
<feature type="transmembrane region" description="Helical" evidence="13">
    <location>
        <begin position="814"/>
        <end position="831"/>
    </location>
</feature>
<dbReference type="SFLD" id="SFLDS00003">
    <property type="entry name" value="Haloacid_Dehalogenase"/>
    <property type="match status" value="1"/>
</dbReference>
<dbReference type="SFLD" id="SFLDF00027">
    <property type="entry name" value="p-type_atpase"/>
    <property type="match status" value="1"/>
</dbReference>
<dbReference type="InterPro" id="IPR006068">
    <property type="entry name" value="ATPase_P-typ_cation-transptr_C"/>
</dbReference>
<keyword evidence="4" id="KW-0813">Transport</keyword>
<evidence type="ECO:0000313" key="16">
    <source>
        <dbReference type="Proteomes" id="UP000177900"/>
    </source>
</evidence>
<feature type="transmembrane region" description="Helical" evidence="13">
    <location>
        <begin position="271"/>
        <end position="291"/>
    </location>
</feature>
<feature type="transmembrane region" description="Helical" evidence="13">
    <location>
        <begin position="709"/>
        <end position="731"/>
    </location>
</feature>
<dbReference type="InterPro" id="IPR023299">
    <property type="entry name" value="ATPase_P-typ_cyto_dom_N"/>
</dbReference>
<dbReference type="Gene3D" id="3.40.1110.10">
    <property type="entry name" value="Calcium-transporting ATPase, cytoplasmic domain N"/>
    <property type="match status" value="1"/>
</dbReference>
<dbReference type="InterPro" id="IPR059000">
    <property type="entry name" value="ATPase_P-type_domA"/>
</dbReference>
<comment type="caution">
    <text evidence="15">The sequence shown here is derived from an EMBL/GenBank/DDBJ whole genome shotgun (WGS) entry which is preliminary data.</text>
</comment>
<dbReference type="InterPro" id="IPR001757">
    <property type="entry name" value="P_typ_ATPase"/>
</dbReference>
<evidence type="ECO:0000256" key="2">
    <source>
        <dbReference type="ARBA" id="ARBA00012790"/>
    </source>
</evidence>
<evidence type="ECO:0000313" key="15">
    <source>
        <dbReference type="EMBL" id="OGY27286.1"/>
    </source>
</evidence>
<dbReference type="GO" id="GO:0005388">
    <property type="term" value="F:P-type calcium transporter activity"/>
    <property type="evidence" value="ECO:0007669"/>
    <property type="project" value="UniProtKB-EC"/>
</dbReference>
<evidence type="ECO:0000256" key="10">
    <source>
        <dbReference type="ARBA" id="ARBA00022967"/>
    </source>
</evidence>
<dbReference type="Pfam" id="PF00690">
    <property type="entry name" value="Cation_ATPase_N"/>
    <property type="match status" value="1"/>
</dbReference>
<dbReference type="EC" id="7.2.2.10" evidence="2"/>
<feature type="transmembrane region" description="Helical" evidence="13">
    <location>
        <begin position="843"/>
        <end position="864"/>
    </location>
</feature>
<keyword evidence="3" id="KW-0597">Phosphoprotein</keyword>
<dbReference type="InterPro" id="IPR008250">
    <property type="entry name" value="ATPase_P-typ_transduc_dom_A_sf"/>
</dbReference>
<dbReference type="Gene3D" id="3.40.50.1000">
    <property type="entry name" value="HAD superfamily/HAD-like"/>
    <property type="match status" value="1"/>
</dbReference>
<feature type="transmembrane region" description="Helical" evidence="13">
    <location>
        <begin position="104"/>
        <end position="124"/>
    </location>
</feature>